<evidence type="ECO:0000259" key="2">
    <source>
        <dbReference type="Pfam" id="PF00024"/>
    </source>
</evidence>
<dbReference type="Gene3D" id="2.60.120.260">
    <property type="entry name" value="Galactose-binding domain-like"/>
    <property type="match status" value="1"/>
</dbReference>
<dbReference type="Proteomes" id="UP000594262">
    <property type="component" value="Unplaced"/>
</dbReference>
<dbReference type="InterPro" id="IPR003609">
    <property type="entry name" value="Pan_app"/>
</dbReference>
<feature type="domain" description="Apple" evidence="2">
    <location>
        <begin position="64"/>
        <end position="112"/>
    </location>
</feature>
<dbReference type="AlphaFoldDB" id="A0A7M5UU36"/>
<evidence type="ECO:0000313" key="3">
    <source>
        <dbReference type="EnsemblMetazoa" id="CLYHEMP004537.1"/>
    </source>
</evidence>
<dbReference type="EnsemblMetazoa" id="CLYHEMT004537.1">
    <property type="protein sequence ID" value="CLYHEMP004537.1"/>
    <property type="gene ID" value="CLYHEMG004537"/>
</dbReference>
<protein>
    <recommendedName>
        <fullName evidence="2">Apple domain-containing protein</fullName>
    </recommendedName>
</protein>
<feature type="transmembrane region" description="Helical" evidence="1">
    <location>
        <begin position="25"/>
        <end position="44"/>
    </location>
</feature>
<dbReference type="OrthoDB" id="6423981at2759"/>
<keyword evidence="1" id="KW-0812">Transmembrane</keyword>
<accession>A0A7M5UU36</accession>
<dbReference type="SUPFAM" id="SSF49785">
    <property type="entry name" value="Galactose-binding domain-like"/>
    <property type="match status" value="1"/>
</dbReference>
<keyword evidence="1" id="KW-1133">Transmembrane helix</keyword>
<organism evidence="3 4">
    <name type="scientific">Clytia hemisphaerica</name>
    <dbReference type="NCBI Taxonomy" id="252671"/>
    <lineage>
        <taxon>Eukaryota</taxon>
        <taxon>Metazoa</taxon>
        <taxon>Cnidaria</taxon>
        <taxon>Hydrozoa</taxon>
        <taxon>Hydroidolina</taxon>
        <taxon>Leptothecata</taxon>
        <taxon>Obeliida</taxon>
        <taxon>Clytiidae</taxon>
        <taxon>Clytia</taxon>
    </lineage>
</organism>
<sequence length="312" mass="35202">NLQVDSTKNMRAKVVCVFSDTMKTFWSILAILGFFIATCFSHMLKLNECGNYDGIFSKIKYDQRLIGDILNVIGAITLRGCLTKCLYHPICLSVNYRRANSTCELLGVAIQVYNPTKNDTLISDAGWNHFETDYTIKQLGRRCTANNPSCSEYEICEDICGAPGYQCVKRTLRHTIAEYSAVSELAGHEAIYAFDGNEYRIYHSQGSTDGNFWIKATFGKRVFITAVEVVNRLIHLGQVYENRNDNIDLRTILHEGDETIDNVFGNTGDLGERIIIPCNRLADELLAYQSKEVTIGIIQIGEIWVYGKVPFE</sequence>
<evidence type="ECO:0000256" key="1">
    <source>
        <dbReference type="SAM" id="Phobius"/>
    </source>
</evidence>
<dbReference type="Pfam" id="PF00024">
    <property type="entry name" value="PAN_1"/>
    <property type="match status" value="1"/>
</dbReference>
<keyword evidence="4" id="KW-1185">Reference proteome</keyword>
<keyword evidence="1" id="KW-0472">Membrane</keyword>
<dbReference type="SUPFAM" id="SSF57414">
    <property type="entry name" value="Hairpin loop containing domain-like"/>
    <property type="match status" value="1"/>
</dbReference>
<evidence type="ECO:0000313" key="4">
    <source>
        <dbReference type="Proteomes" id="UP000594262"/>
    </source>
</evidence>
<proteinExistence type="predicted"/>
<dbReference type="InterPro" id="IPR008979">
    <property type="entry name" value="Galactose-bd-like_sf"/>
</dbReference>
<reference evidence="3" key="1">
    <citation type="submission" date="2021-01" db="UniProtKB">
        <authorList>
            <consortium name="EnsemblMetazoa"/>
        </authorList>
    </citation>
    <scope>IDENTIFICATION</scope>
</reference>
<name>A0A7M5UU36_9CNID</name>